<feature type="domain" description="TonB-dependent receptor plug" evidence="2">
    <location>
        <begin position="224"/>
        <end position="328"/>
    </location>
</feature>
<keyword evidence="1" id="KW-0813">Transport</keyword>
<keyword evidence="1" id="KW-1134">Transmembrane beta strand</keyword>
<dbReference type="AlphaFoldDB" id="A0A4R0NA36"/>
<dbReference type="NCBIfam" id="TIGR04057">
    <property type="entry name" value="SusC_RagA_signa"/>
    <property type="match status" value="1"/>
</dbReference>
<dbReference type="Gene3D" id="2.170.130.10">
    <property type="entry name" value="TonB-dependent receptor, plug domain"/>
    <property type="match status" value="1"/>
</dbReference>
<dbReference type="OrthoDB" id="601197at2"/>
<dbReference type="InterPro" id="IPR039426">
    <property type="entry name" value="TonB-dep_rcpt-like"/>
</dbReference>
<evidence type="ECO:0000313" key="3">
    <source>
        <dbReference type="EMBL" id="TCC95732.1"/>
    </source>
</evidence>
<reference evidence="3 4" key="1">
    <citation type="submission" date="2019-02" db="EMBL/GenBank/DDBJ databases">
        <title>Pedobacter sp. RP-3-8 sp. nov., isolated from Arctic soil.</title>
        <authorList>
            <person name="Dahal R.H."/>
        </authorList>
    </citation>
    <scope>NUCLEOTIDE SEQUENCE [LARGE SCALE GENOMIC DNA]</scope>
    <source>
        <strain evidence="3 4">RP-3-8</strain>
    </source>
</reference>
<keyword evidence="1" id="KW-0812">Transmembrane</keyword>
<gene>
    <name evidence="3" type="ORF">EZ444_14015</name>
</gene>
<proteinExistence type="inferred from homology"/>
<accession>A0A4R0NA36</accession>
<keyword evidence="4" id="KW-1185">Reference proteome</keyword>
<dbReference type="InterPro" id="IPR023997">
    <property type="entry name" value="TonB-dep_OMP_SusC/RagA_CS"/>
</dbReference>
<dbReference type="InterPro" id="IPR008969">
    <property type="entry name" value="CarboxyPept-like_regulatory"/>
</dbReference>
<comment type="similarity">
    <text evidence="1">Belongs to the TonB-dependent receptor family.</text>
</comment>
<dbReference type="Gene3D" id="2.60.40.1120">
    <property type="entry name" value="Carboxypeptidase-like, regulatory domain"/>
    <property type="match status" value="1"/>
</dbReference>
<sequence>MYKIFNDLPCWASPRMGSIFLLRMKFTIIILLTTIIQVNASTYAQTINLKVKNANIEKVFKSLREQSKYNFYYENDMISKAKPITLSAVNEPFLAVLEKCFANQPFTYLINNNTVVVRKRAEQATPVLKKADITVTGRIVDENHSPVPGVSVKLKGTTKVVSTDNKGEFNISVPGDGTLVFSYVGYQSQEVPVNNRKNIQINLVPVQNELNDVVITAFGGTQKKIETLGAQSSLNVKELKQPVANLSTVLAGRVSGLVGVQRSAEPGLDNADIFIRGLNTTSSNSPLILVDGVERSFSNLDPNDIDGFTILKDASSTSVYGVRGANGVILVTTKQGVAGKTSINFDYYKGYTEFTRVPETADGVTYLQMANEANVTRGGVPEYSAEKIRKTLTQEDPLLHPNINWMDQLFNDFGNNTKVNMNISGGSDKMTYFVSAGVYDENGLFKTDDLKSYDSKISFNRYNFSSRLNIKATKTTSLDLGIKGFISNGNYPGTGTQDIFKAAFNVYPTLYPMGYYPDGSEPFVSTGFGLNSPYGLLTNRGYVSTYNNQIYSDIRVNQDLSFLVKGLSARALYAFDAQNNNRIARTKSPYTNYVRSRDQNGNPIYDNTNPTIGNDFLNFSKENGGNRQFYLEGALNYDNTFGKHHVGGLLLYNQTDKVISSATTLILSLPYRNLGMVARATYAYDERYLAEFSFGYNGAENFSPDKRFGFFPAGAIGWVLSNEKFFEGAKDIFQLLKIRASYGVVGNSKINVFNSSGLDEKDRFLFEGQVSGGGSYAFGRDPNSMVVNGLAISRYAADVTWETEKDINLGLEFKTFNNALSMQIDLFNRRRENIFIRRGASIPSFMGVGGDLVGNLGENNSKGIDVTAEYSKNIGAVGLQFRGTFTYNKNEVIENDMPEQLYPWLERRGHPIGQRFGYIAEGYYTQAEINNPEVARTTGTVQAGDIKFKDLNGDKIVDAMDQTAIGQTDLPKIVYGFGTNISYKGFSLGAFFQGVGDVDLYLASEFMPFRNGSGRGSLYSNITDRWTVENPNQNAFYPRLSYSDLNQNYTAASSHWLSNGKFLRLKTLDFGYTFSKTTFRKLGVQNLRLYFLGYNLFTISPYKLFDPEMGNGTGTRYPNIKTYSLGLNVSF</sequence>
<keyword evidence="1" id="KW-0998">Cell outer membrane</keyword>
<keyword evidence="1" id="KW-0472">Membrane</keyword>
<dbReference type="InterPro" id="IPR037066">
    <property type="entry name" value="Plug_dom_sf"/>
</dbReference>
<evidence type="ECO:0000256" key="1">
    <source>
        <dbReference type="PROSITE-ProRule" id="PRU01360"/>
    </source>
</evidence>
<organism evidence="3 4">
    <name type="scientific">Pedobacter hiemivivus</name>
    <dbReference type="NCBI Taxonomy" id="2530454"/>
    <lineage>
        <taxon>Bacteria</taxon>
        <taxon>Pseudomonadati</taxon>
        <taxon>Bacteroidota</taxon>
        <taxon>Sphingobacteriia</taxon>
        <taxon>Sphingobacteriales</taxon>
        <taxon>Sphingobacteriaceae</taxon>
        <taxon>Pedobacter</taxon>
    </lineage>
</organism>
<dbReference type="Pfam" id="PF13715">
    <property type="entry name" value="CarbopepD_reg_2"/>
    <property type="match status" value="1"/>
</dbReference>
<dbReference type="SUPFAM" id="SSF56935">
    <property type="entry name" value="Porins"/>
    <property type="match status" value="1"/>
</dbReference>
<name>A0A4R0NA36_9SPHI</name>
<dbReference type="EMBL" id="SJSM01000008">
    <property type="protein sequence ID" value="TCC95732.1"/>
    <property type="molecule type" value="Genomic_DNA"/>
</dbReference>
<evidence type="ECO:0000259" key="2">
    <source>
        <dbReference type="Pfam" id="PF07715"/>
    </source>
</evidence>
<evidence type="ECO:0000313" key="4">
    <source>
        <dbReference type="Proteomes" id="UP000291117"/>
    </source>
</evidence>
<comment type="subcellular location">
    <subcellularLocation>
        <location evidence="1">Cell outer membrane</location>
        <topology evidence="1">Multi-pass membrane protein</topology>
    </subcellularLocation>
</comment>
<dbReference type="NCBIfam" id="TIGR04056">
    <property type="entry name" value="OMP_RagA_SusC"/>
    <property type="match status" value="1"/>
</dbReference>
<comment type="caution">
    <text evidence="3">The sequence shown here is derived from an EMBL/GenBank/DDBJ whole genome shotgun (WGS) entry which is preliminary data.</text>
</comment>
<dbReference type="Proteomes" id="UP000291117">
    <property type="component" value="Unassembled WGS sequence"/>
</dbReference>
<dbReference type="GO" id="GO:0009279">
    <property type="term" value="C:cell outer membrane"/>
    <property type="evidence" value="ECO:0007669"/>
    <property type="project" value="UniProtKB-SubCell"/>
</dbReference>
<dbReference type="PROSITE" id="PS52016">
    <property type="entry name" value="TONB_DEPENDENT_REC_3"/>
    <property type="match status" value="1"/>
</dbReference>
<dbReference type="SUPFAM" id="SSF49464">
    <property type="entry name" value="Carboxypeptidase regulatory domain-like"/>
    <property type="match status" value="1"/>
</dbReference>
<protein>
    <submittedName>
        <fullName evidence="3">SusC/RagA family TonB-linked outer membrane protein</fullName>
    </submittedName>
</protein>
<dbReference type="FunFam" id="2.170.130.10:FF:000003">
    <property type="entry name" value="SusC/RagA family TonB-linked outer membrane protein"/>
    <property type="match status" value="1"/>
</dbReference>
<dbReference type="Pfam" id="PF07715">
    <property type="entry name" value="Plug"/>
    <property type="match status" value="1"/>
</dbReference>
<dbReference type="InterPro" id="IPR012910">
    <property type="entry name" value="Plug_dom"/>
</dbReference>
<dbReference type="InterPro" id="IPR023996">
    <property type="entry name" value="TonB-dep_OMP_SusC/RagA"/>
</dbReference>